<dbReference type="AlphaFoldDB" id="A0ABD2MJV5"/>
<accession>A0ABD2MJV5</accession>
<dbReference type="Proteomes" id="UP001516400">
    <property type="component" value="Unassembled WGS sequence"/>
</dbReference>
<organism evidence="2 3">
    <name type="scientific">Cryptolaemus montrouzieri</name>
    <dbReference type="NCBI Taxonomy" id="559131"/>
    <lineage>
        <taxon>Eukaryota</taxon>
        <taxon>Metazoa</taxon>
        <taxon>Ecdysozoa</taxon>
        <taxon>Arthropoda</taxon>
        <taxon>Hexapoda</taxon>
        <taxon>Insecta</taxon>
        <taxon>Pterygota</taxon>
        <taxon>Neoptera</taxon>
        <taxon>Endopterygota</taxon>
        <taxon>Coleoptera</taxon>
        <taxon>Polyphaga</taxon>
        <taxon>Cucujiformia</taxon>
        <taxon>Coccinelloidea</taxon>
        <taxon>Coccinellidae</taxon>
        <taxon>Scymninae</taxon>
        <taxon>Scymnini</taxon>
        <taxon>Cryptolaemus</taxon>
    </lineage>
</organism>
<keyword evidence="1" id="KW-0175">Coiled coil</keyword>
<reference evidence="2 3" key="1">
    <citation type="journal article" date="2021" name="BMC Biol.">
        <title>Horizontally acquired antibacterial genes associated with adaptive radiation of ladybird beetles.</title>
        <authorList>
            <person name="Li H.S."/>
            <person name="Tang X.F."/>
            <person name="Huang Y.H."/>
            <person name="Xu Z.Y."/>
            <person name="Chen M.L."/>
            <person name="Du X.Y."/>
            <person name="Qiu B.Y."/>
            <person name="Chen P.T."/>
            <person name="Zhang W."/>
            <person name="Slipinski A."/>
            <person name="Escalona H.E."/>
            <person name="Waterhouse R.M."/>
            <person name="Zwick A."/>
            <person name="Pang H."/>
        </authorList>
    </citation>
    <scope>NUCLEOTIDE SEQUENCE [LARGE SCALE GENOMIC DNA]</scope>
    <source>
        <strain evidence="2">SYSU2018</strain>
    </source>
</reference>
<proteinExistence type="predicted"/>
<evidence type="ECO:0000313" key="2">
    <source>
        <dbReference type="EMBL" id="KAL3266647.1"/>
    </source>
</evidence>
<evidence type="ECO:0000313" key="3">
    <source>
        <dbReference type="Proteomes" id="UP001516400"/>
    </source>
</evidence>
<evidence type="ECO:0000256" key="1">
    <source>
        <dbReference type="SAM" id="Coils"/>
    </source>
</evidence>
<feature type="coiled-coil region" evidence="1">
    <location>
        <begin position="25"/>
        <end position="74"/>
    </location>
</feature>
<comment type="caution">
    <text evidence="2">The sequence shown here is derived from an EMBL/GenBank/DDBJ whole genome shotgun (WGS) entry which is preliminary data.</text>
</comment>
<dbReference type="EMBL" id="JABFTP020000001">
    <property type="protein sequence ID" value="KAL3266647.1"/>
    <property type="molecule type" value="Genomic_DNA"/>
</dbReference>
<name>A0ABD2MJV5_9CUCU</name>
<protein>
    <submittedName>
        <fullName evidence="2">Uncharacterized protein</fullName>
    </submittedName>
</protein>
<gene>
    <name evidence="2" type="ORF">HHI36_010810</name>
</gene>
<sequence>MKMKESIEKLQDDNMKGIELHTQKIDAKNKVIETIELNLKQMEAEKDCIIKKHKDELEQINRKHKEEIENIEFEMLKTVHDAQKSLDEENVKIN</sequence>
<keyword evidence="3" id="KW-1185">Reference proteome</keyword>